<dbReference type="PANTHER" id="PTHR35347:SF1">
    <property type="entry name" value="COILED-COIL DOMAIN-CONTAINING PROTEIN 175"/>
    <property type="match status" value="1"/>
</dbReference>
<protein>
    <submittedName>
        <fullName evidence="2">Uncharacterized protein</fullName>
    </submittedName>
</protein>
<dbReference type="EMBL" id="CAJOBA010068303">
    <property type="protein sequence ID" value="CAF4376806.1"/>
    <property type="molecule type" value="Genomic_DNA"/>
</dbReference>
<reference evidence="2" key="1">
    <citation type="submission" date="2021-02" db="EMBL/GenBank/DDBJ databases">
        <authorList>
            <person name="Nowell W R."/>
        </authorList>
    </citation>
    <scope>NUCLEOTIDE SEQUENCE</scope>
</reference>
<feature type="coiled-coil region" evidence="1">
    <location>
        <begin position="34"/>
        <end position="86"/>
    </location>
</feature>
<dbReference type="InterPro" id="IPR038834">
    <property type="entry name" value="CCDC175"/>
</dbReference>
<evidence type="ECO:0000313" key="2">
    <source>
        <dbReference type="EMBL" id="CAF1578306.1"/>
    </source>
</evidence>
<evidence type="ECO:0000256" key="1">
    <source>
        <dbReference type="SAM" id="Coils"/>
    </source>
</evidence>
<dbReference type="PANTHER" id="PTHR35347">
    <property type="entry name" value="COILED-COIL DOMAIN-CONTAINING PROTEIN 175"/>
    <property type="match status" value="1"/>
</dbReference>
<dbReference type="Proteomes" id="UP000682733">
    <property type="component" value="Unassembled WGS sequence"/>
</dbReference>
<sequence>EREQLLKNIEQMRSTTKNSIIQYNRFILQTTTKVNELSEKKTILDRDLREEQLQVNDFDDKLKTLKTEYSDMKVRFEQAIQQLEESTSQLILSIDKNRKRVQETQPGYNLLCEEFEKVTSIYEATKESMIETKRKKQEFVDKITKVQRQINDKTKSRNITILAVKESQKEQQQQMSEHHTEITNIEEDIYEKGCRLETLQAENERFQQV</sequence>
<accession>A0A8S2FX86</accession>
<evidence type="ECO:0000313" key="3">
    <source>
        <dbReference type="EMBL" id="CAF4376806.1"/>
    </source>
</evidence>
<name>A0A8S2FX86_9BILA</name>
<dbReference type="Proteomes" id="UP000677228">
    <property type="component" value="Unassembled WGS sequence"/>
</dbReference>
<dbReference type="AlphaFoldDB" id="A0A8S2FX86"/>
<organism evidence="2 4">
    <name type="scientific">Didymodactylos carnosus</name>
    <dbReference type="NCBI Taxonomy" id="1234261"/>
    <lineage>
        <taxon>Eukaryota</taxon>
        <taxon>Metazoa</taxon>
        <taxon>Spiralia</taxon>
        <taxon>Gnathifera</taxon>
        <taxon>Rotifera</taxon>
        <taxon>Eurotatoria</taxon>
        <taxon>Bdelloidea</taxon>
        <taxon>Philodinida</taxon>
        <taxon>Philodinidae</taxon>
        <taxon>Didymodactylos</taxon>
    </lineage>
</organism>
<evidence type="ECO:0000313" key="4">
    <source>
        <dbReference type="Proteomes" id="UP000677228"/>
    </source>
</evidence>
<proteinExistence type="predicted"/>
<dbReference type="EMBL" id="CAJNOK010045302">
    <property type="protein sequence ID" value="CAF1578306.1"/>
    <property type="molecule type" value="Genomic_DNA"/>
</dbReference>
<keyword evidence="1" id="KW-0175">Coiled coil</keyword>
<feature type="non-terminal residue" evidence="2">
    <location>
        <position position="1"/>
    </location>
</feature>
<gene>
    <name evidence="2" type="ORF">OVA965_LOCUS40826</name>
    <name evidence="3" type="ORF">TMI583_LOCUS42335</name>
</gene>
<comment type="caution">
    <text evidence="2">The sequence shown here is derived from an EMBL/GenBank/DDBJ whole genome shotgun (WGS) entry which is preliminary data.</text>
</comment>